<sequence>MLAIPDEQDVRLRAGLIAGDEPTLAEVYDTYGPVVYGMALQVTGDRGAAEDIAQEVFVDLWRRPERFDPHRAPLRGWLMLIARRRGIDWIRRRGTQERVRQAAVTDPPPALVEDDVLASTARKQVRRAIADLPAPHRQAILLAYYRGLTYREVARTLNIPEGTAKWRLRNGLRRIGEQLRAEGLTYD</sequence>
<dbReference type="InterPro" id="IPR039425">
    <property type="entry name" value="RNA_pol_sigma-70-like"/>
</dbReference>
<evidence type="ECO:0000259" key="5">
    <source>
        <dbReference type="Pfam" id="PF04542"/>
    </source>
</evidence>
<keyword evidence="4" id="KW-0804">Transcription</keyword>
<evidence type="ECO:0000259" key="6">
    <source>
        <dbReference type="Pfam" id="PF08281"/>
    </source>
</evidence>
<accession>A0A1H3TP09</accession>
<evidence type="ECO:0000256" key="2">
    <source>
        <dbReference type="ARBA" id="ARBA00023015"/>
    </source>
</evidence>
<evidence type="ECO:0000313" key="8">
    <source>
        <dbReference type="Proteomes" id="UP000199632"/>
    </source>
</evidence>
<gene>
    <name evidence="7" type="ORF">SAMN05421684_6071</name>
</gene>
<dbReference type="PANTHER" id="PTHR43133:SF62">
    <property type="entry name" value="RNA POLYMERASE SIGMA FACTOR SIGZ"/>
    <property type="match status" value="1"/>
</dbReference>
<dbReference type="InterPro" id="IPR013249">
    <property type="entry name" value="RNA_pol_sigma70_r4_t2"/>
</dbReference>
<feature type="domain" description="RNA polymerase sigma-70 region 2" evidence="5">
    <location>
        <begin position="28"/>
        <end position="94"/>
    </location>
</feature>
<dbReference type="AlphaFoldDB" id="A0A1H3TP09"/>
<dbReference type="GO" id="GO:0016987">
    <property type="term" value="F:sigma factor activity"/>
    <property type="evidence" value="ECO:0007669"/>
    <property type="project" value="UniProtKB-KW"/>
</dbReference>
<dbReference type="Proteomes" id="UP000199632">
    <property type="component" value="Unassembled WGS sequence"/>
</dbReference>
<evidence type="ECO:0000313" key="7">
    <source>
        <dbReference type="EMBL" id="SDZ51551.1"/>
    </source>
</evidence>
<evidence type="ECO:0000256" key="4">
    <source>
        <dbReference type="ARBA" id="ARBA00023163"/>
    </source>
</evidence>
<reference evidence="8" key="1">
    <citation type="submission" date="2016-10" db="EMBL/GenBank/DDBJ databases">
        <authorList>
            <person name="Varghese N."/>
            <person name="Submissions S."/>
        </authorList>
    </citation>
    <scope>NUCLEOTIDE SEQUENCE [LARGE SCALE GENOMIC DNA]</scope>
    <source>
        <strain evidence="8">DSM 44718</strain>
    </source>
</reference>
<dbReference type="SUPFAM" id="SSF88659">
    <property type="entry name" value="Sigma3 and sigma4 domains of RNA polymerase sigma factors"/>
    <property type="match status" value="1"/>
</dbReference>
<dbReference type="GO" id="GO:0006352">
    <property type="term" value="P:DNA-templated transcription initiation"/>
    <property type="evidence" value="ECO:0007669"/>
    <property type="project" value="InterPro"/>
</dbReference>
<dbReference type="SUPFAM" id="SSF88946">
    <property type="entry name" value="Sigma2 domain of RNA polymerase sigma factors"/>
    <property type="match status" value="1"/>
</dbReference>
<comment type="similarity">
    <text evidence="1">Belongs to the sigma-70 factor family. ECF subfamily.</text>
</comment>
<name>A0A1H3TP09_9ACTN</name>
<dbReference type="Pfam" id="PF04542">
    <property type="entry name" value="Sigma70_r2"/>
    <property type="match status" value="1"/>
</dbReference>
<keyword evidence="8" id="KW-1185">Reference proteome</keyword>
<dbReference type="NCBIfam" id="TIGR02937">
    <property type="entry name" value="sigma70-ECF"/>
    <property type="match status" value="1"/>
</dbReference>
<dbReference type="STRING" id="137265.SAMN05421684_6071"/>
<dbReference type="EMBL" id="FNQB01000003">
    <property type="protein sequence ID" value="SDZ51551.1"/>
    <property type="molecule type" value="Genomic_DNA"/>
</dbReference>
<dbReference type="InterPro" id="IPR007627">
    <property type="entry name" value="RNA_pol_sigma70_r2"/>
</dbReference>
<dbReference type="InterPro" id="IPR014284">
    <property type="entry name" value="RNA_pol_sigma-70_dom"/>
</dbReference>
<dbReference type="InterPro" id="IPR013324">
    <property type="entry name" value="RNA_pol_sigma_r3/r4-like"/>
</dbReference>
<proteinExistence type="inferred from homology"/>
<dbReference type="GO" id="GO:0003677">
    <property type="term" value="F:DNA binding"/>
    <property type="evidence" value="ECO:0007669"/>
    <property type="project" value="InterPro"/>
</dbReference>
<keyword evidence="3" id="KW-0731">Sigma factor</keyword>
<dbReference type="Pfam" id="PF08281">
    <property type="entry name" value="Sigma70_r4_2"/>
    <property type="match status" value="1"/>
</dbReference>
<evidence type="ECO:0000256" key="3">
    <source>
        <dbReference type="ARBA" id="ARBA00023082"/>
    </source>
</evidence>
<evidence type="ECO:0000256" key="1">
    <source>
        <dbReference type="ARBA" id="ARBA00010641"/>
    </source>
</evidence>
<dbReference type="CDD" id="cd06171">
    <property type="entry name" value="Sigma70_r4"/>
    <property type="match status" value="1"/>
</dbReference>
<dbReference type="PANTHER" id="PTHR43133">
    <property type="entry name" value="RNA POLYMERASE ECF-TYPE SIGMA FACTO"/>
    <property type="match status" value="1"/>
</dbReference>
<dbReference type="InterPro" id="IPR036388">
    <property type="entry name" value="WH-like_DNA-bd_sf"/>
</dbReference>
<protein>
    <submittedName>
        <fullName evidence="7">RNA polymerase sigma-70 factor, ECF subfamily</fullName>
    </submittedName>
</protein>
<organism evidence="7 8">
    <name type="scientific">Asanoa ishikariensis</name>
    <dbReference type="NCBI Taxonomy" id="137265"/>
    <lineage>
        <taxon>Bacteria</taxon>
        <taxon>Bacillati</taxon>
        <taxon>Actinomycetota</taxon>
        <taxon>Actinomycetes</taxon>
        <taxon>Micromonosporales</taxon>
        <taxon>Micromonosporaceae</taxon>
        <taxon>Asanoa</taxon>
    </lineage>
</organism>
<dbReference type="Gene3D" id="1.10.10.10">
    <property type="entry name" value="Winged helix-like DNA-binding domain superfamily/Winged helix DNA-binding domain"/>
    <property type="match status" value="1"/>
</dbReference>
<dbReference type="Gene3D" id="1.10.1740.10">
    <property type="match status" value="1"/>
</dbReference>
<dbReference type="InterPro" id="IPR013325">
    <property type="entry name" value="RNA_pol_sigma_r2"/>
</dbReference>
<keyword evidence="2" id="KW-0805">Transcription regulation</keyword>
<feature type="domain" description="RNA polymerase sigma factor 70 region 4 type 2" evidence="6">
    <location>
        <begin position="123"/>
        <end position="175"/>
    </location>
</feature>